<dbReference type="OrthoDB" id="6058856at2"/>
<evidence type="ECO:0000313" key="3">
    <source>
        <dbReference type="Proteomes" id="UP000433945"/>
    </source>
</evidence>
<dbReference type="PANTHER" id="PTHR36836">
    <property type="entry name" value="COLANIC ACID BIOSYNTHESIS PROTEIN WCAK"/>
    <property type="match status" value="1"/>
</dbReference>
<keyword evidence="3" id="KW-1185">Reference proteome</keyword>
<reference evidence="2 3" key="1">
    <citation type="submission" date="2019-12" db="EMBL/GenBank/DDBJ databases">
        <authorList>
            <person name="Sun J.-Q."/>
        </authorList>
    </citation>
    <scope>NUCLEOTIDE SEQUENCE [LARGE SCALE GENOMIC DNA]</scope>
    <source>
        <strain evidence="2 3">JCM 17928</strain>
    </source>
</reference>
<feature type="domain" description="Polysaccharide pyruvyl transferase" evidence="1">
    <location>
        <begin position="12"/>
        <end position="311"/>
    </location>
</feature>
<evidence type="ECO:0000259" key="1">
    <source>
        <dbReference type="Pfam" id="PF04230"/>
    </source>
</evidence>
<dbReference type="Proteomes" id="UP000433945">
    <property type="component" value="Unassembled WGS sequence"/>
</dbReference>
<dbReference type="Pfam" id="PF04230">
    <property type="entry name" value="PS_pyruv_trans"/>
    <property type="match status" value="1"/>
</dbReference>
<sequence length="380" mass="44752">MVVEIYGARFVNKGAEMMLYSIVNKIKEKYPEAKIVLSCSSKAEFDLLTQKGFYKRITYRKHLFDFGDLGRLIPKKNREKNNIILENEIDVFFDASGFAYGDQWTYRMANYTANKFKKYKKNGTKLIVMPQAFGPFNKKNNNYYTRQFLNLADFVFIRDKKSFEYVQKLNLNHNDIKLMPDFTMLLAYQKESKYNSLKDYVFIVPNKKIISTSRLNNIEELYIEMLKNMILKLELLGVSAAFLIHEGIGDYHIAEMINNKLPKKIEIVWEKDIYKLKGIIHGAKALIGSRFHSLVSSLSQSVPSIAIGWSHKYQMLFEDFNTEDNIIKIDEEKQVYLDKIDNFFREEKMKNEIENLRKNSLVQKNKIDDLWDIVFEKVLN</sequence>
<evidence type="ECO:0000313" key="2">
    <source>
        <dbReference type="EMBL" id="MUV03628.1"/>
    </source>
</evidence>
<accession>A0A6N8HEI9</accession>
<organism evidence="2 3">
    <name type="scientific">Flavobacterium rakeshii</name>
    <dbReference type="NCBI Taxonomy" id="1038845"/>
    <lineage>
        <taxon>Bacteria</taxon>
        <taxon>Pseudomonadati</taxon>
        <taxon>Bacteroidota</taxon>
        <taxon>Flavobacteriia</taxon>
        <taxon>Flavobacteriales</taxon>
        <taxon>Flavobacteriaceae</taxon>
        <taxon>Flavobacterium</taxon>
    </lineage>
</organism>
<comment type="caution">
    <text evidence="2">The sequence shown here is derived from an EMBL/GenBank/DDBJ whole genome shotgun (WGS) entry which is preliminary data.</text>
</comment>
<dbReference type="AlphaFoldDB" id="A0A6N8HEI9"/>
<gene>
    <name evidence="2" type="ORF">GN157_07885</name>
</gene>
<name>A0A6N8HEI9_9FLAO</name>
<dbReference type="PANTHER" id="PTHR36836:SF1">
    <property type="entry name" value="COLANIC ACID BIOSYNTHESIS PROTEIN WCAK"/>
    <property type="match status" value="1"/>
</dbReference>
<dbReference type="InterPro" id="IPR007345">
    <property type="entry name" value="Polysacch_pyruvyl_Trfase"/>
</dbReference>
<dbReference type="EMBL" id="WOWP01000024">
    <property type="protein sequence ID" value="MUV03628.1"/>
    <property type="molecule type" value="Genomic_DNA"/>
</dbReference>
<dbReference type="RefSeq" id="WP_157482758.1">
    <property type="nucleotide sequence ID" value="NZ_WOWP01000024.1"/>
</dbReference>
<proteinExistence type="predicted"/>
<protein>
    <recommendedName>
        <fullName evidence="1">Polysaccharide pyruvyl transferase domain-containing protein</fullName>
    </recommendedName>
</protein>